<comment type="caution">
    <text evidence="8">The sequence shown here is derived from an EMBL/GenBank/DDBJ whole genome shotgun (WGS) entry which is preliminary data.</text>
</comment>
<name>A0ABN9QID5_9DINO</name>
<organism evidence="8 9">
    <name type="scientific">Prorocentrum cordatum</name>
    <dbReference type="NCBI Taxonomy" id="2364126"/>
    <lineage>
        <taxon>Eukaryota</taxon>
        <taxon>Sar</taxon>
        <taxon>Alveolata</taxon>
        <taxon>Dinophyceae</taxon>
        <taxon>Prorocentrales</taxon>
        <taxon>Prorocentraceae</taxon>
        <taxon>Prorocentrum</taxon>
    </lineage>
</organism>
<evidence type="ECO:0000256" key="2">
    <source>
        <dbReference type="ARBA" id="ARBA00022448"/>
    </source>
</evidence>
<keyword evidence="3" id="KW-1003">Cell membrane</keyword>
<evidence type="ECO:0000256" key="5">
    <source>
        <dbReference type="ARBA" id="ARBA00022989"/>
    </source>
</evidence>
<comment type="subcellular location">
    <subcellularLocation>
        <location evidence="1">Cell membrane</location>
        <topology evidence="1">Multi-pass membrane protein</topology>
    </subcellularLocation>
</comment>
<dbReference type="PANTHER" id="PTHR30047">
    <property type="entry name" value="HIGH-AFFINITY CHOLINE TRANSPORT PROTEIN-RELATED"/>
    <property type="match status" value="1"/>
</dbReference>
<dbReference type="PANTHER" id="PTHR30047:SF7">
    <property type="entry name" value="HIGH-AFFINITY CHOLINE TRANSPORT PROTEIN"/>
    <property type="match status" value="1"/>
</dbReference>
<protein>
    <recommendedName>
        <fullName evidence="10">Glycerophosphocholine acyltransferase 1</fullName>
    </recommendedName>
</protein>
<evidence type="ECO:0008006" key="10">
    <source>
        <dbReference type="Google" id="ProtNLM"/>
    </source>
</evidence>
<evidence type="ECO:0000256" key="7">
    <source>
        <dbReference type="SAM" id="Phobius"/>
    </source>
</evidence>
<gene>
    <name evidence="8" type="ORF">PCOR1329_LOCUS11329</name>
</gene>
<keyword evidence="9" id="KW-1185">Reference proteome</keyword>
<feature type="transmembrane region" description="Helical" evidence="7">
    <location>
        <begin position="12"/>
        <end position="33"/>
    </location>
</feature>
<evidence type="ECO:0000313" key="9">
    <source>
        <dbReference type="Proteomes" id="UP001189429"/>
    </source>
</evidence>
<evidence type="ECO:0000313" key="8">
    <source>
        <dbReference type="EMBL" id="CAK0804571.1"/>
    </source>
</evidence>
<evidence type="ECO:0000256" key="4">
    <source>
        <dbReference type="ARBA" id="ARBA00022692"/>
    </source>
</evidence>
<sequence>MDDVPWRWIQEVWTWIYIIPQDIWFCILLWVVVQHGKLKLGKDVDGPEFSTATRFSMLFCCGVATGLFYYAVAEPISRVGSARGFCPRSQGCGSVDEDATHAPLVSVFQ</sequence>
<keyword evidence="2" id="KW-0813">Transport</keyword>
<keyword evidence="5 7" id="KW-1133">Transmembrane helix</keyword>
<feature type="transmembrane region" description="Helical" evidence="7">
    <location>
        <begin position="53"/>
        <end position="73"/>
    </location>
</feature>
<evidence type="ECO:0000256" key="6">
    <source>
        <dbReference type="ARBA" id="ARBA00023136"/>
    </source>
</evidence>
<evidence type="ECO:0000256" key="1">
    <source>
        <dbReference type="ARBA" id="ARBA00004651"/>
    </source>
</evidence>
<proteinExistence type="predicted"/>
<keyword evidence="4 7" id="KW-0812">Transmembrane</keyword>
<dbReference type="InterPro" id="IPR000060">
    <property type="entry name" value="BCCT_transptr"/>
</dbReference>
<dbReference type="Pfam" id="PF02028">
    <property type="entry name" value="BCCT"/>
    <property type="match status" value="1"/>
</dbReference>
<evidence type="ECO:0000256" key="3">
    <source>
        <dbReference type="ARBA" id="ARBA00022475"/>
    </source>
</evidence>
<reference evidence="8" key="1">
    <citation type="submission" date="2023-10" db="EMBL/GenBank/DDBJ databases">
        <authorList>
            <person name="Chen Y."/>
            <person name="Shah S."/>
            <person name="Dougan E. K."/>
            <person name="Thang M."/>
            <person name="Chan C."/>
        </authorList>
    </citation>
    <scope>NUCLEOTIDE SEQUENCE [LARGE SCALE GENOMIC DNA]</scope>
</reference>
<dbReference type="Proteomes" id="UP001189429">
    <property type="component" value="Unassembled WGS sequence"/>
</dbReference>
<keyword evidence="6 7" id="KW-0472">Membrane</keyword>
<accession>A0ABN9QID5</accession>
<dbReference type="EMBL" id="CAUYUJ010003266">
    <property type="protein sequence ID" value="CAK0804571.1"/>
    <property type="molecule type" value="Genomic_DNA"/>
</dbReference>